<dbReference type="PANTHER" id="PTHR30309:SF0">
    <property type="entry name" value="GLYCEROL-3-PHOSPHATE ACYLTRANSFERASE-RELATED"/>
    <property type="match status" value="1"/>
</dbReference>
<keyword evidence="9 10" id="KW-1208">Phospholipid metabolism</keyword>
<comment type="pathway">
    <text evidence="10">Lipid metabolism; phospholipid metabolism.</text>
</comment>
<evidence type="ECO:0000256" key="5">
    <source>
        <dbReference type="ARBA" id="ARBA00022989"/>
    </source>
</evidence>
<protein>
    <recommendedName>
        <fullName evidence="10">Glycerol-3-phosphate acyltransferase</fullName>
    </recommendedName>
    <alternativeName>
        <fullName evidence="10">Acyl-PO4 G3P acyltransferase</fullName>
    </alternativeName>
    <alternativeName>
        <fullName evidence="10">Acyl-phosphate--glycerol-3-phosphate acyltransferase</fullName>
    </alternativeName>
    <alternativeName>
        <fullName evidence="10">G3P acyltransferase</fullName>
        <shortName evidence="10">GPAT</shortName>
        <ecNumber evidence="10">2.3.1.275</ecNumber>
    </alternativeName>
    <alternativeName>
        <fullName evidence="10">Lysophosphatidic acid synthase</fullName>
        <shortName evidence="10">LPA synthase</shortName>
    </alternativeName>
</protein>
<dbReference type="UniPathway" id="UPA00085"/>
<evidence type="ECO:0000256" key="7">
    <source>
        <dbReference type="ARBA" id="ARBA00023136"/>
    </source>
</evidence>
<comment type="catalytic activity">
    <reaction evidence="10">
        <text>an acyl phosphate + sn-glycerol 3-phosphate = a 1-acyl-sn-glycero-3-phosphate + phosphate</text>
        <dbReference type="Rhea" id="RHEA:34075"/>
        <dbReference type="ChEBI" id="CHEBI:43474"/>
        <dbReference type="ChEBI" id="CHEBI:57597"/>
        <dbReference type="ChEBI" id="CHEBI:57970"/>
        <dbReference type="ChEBI" id="CHEBI:59918"/>
        <dbReference type="EC" id="2.3.1.275"/>
    </reaction>
</comment>
<feature type="transmembrane region" description="Helical" evidence="10">
    <location>
        <begin position="81"/>
        <end position="98"/>
    </location>
</feature>
<keyword evidence="11" id="KW-0012">Acyltransferase</keyword>
<evidence type="ECO:0000256" key="8">
    <source>
        <dbReference type="ARBA" id="ARBA00023209"/>
    </source>
</evidence>
<comment type="subunit">
    <text evidence="10">Probably interacts with PlsX.</text>
</comment>
<dbReference type="Pfam" id="PF02660">
    <property type="entry name" value="G3P_acyltransf"/>
    <property type="match status" value="1"/>
</dbReference>
<dbReference type="GO" id="GO:0043772">
    <property type="term" value="F:acyl-phosphate glycerol-3-phosphate acyltransferase activity"/>
    <property type="evidence" value="ECO:0007669"/>
    <property type="project" value="UniProtKB-UniRule"/>
</dbReference>
<dbReference type="AlphaFoldDB" id="A0A484HP98"/>
<feature type="transmembrane region" description="Helical" evidence="10">
    <location>
        <begin position="49"/>
        <end position="75"/>
    </location>
</feature>
<evidence type="ECO:0000256" key="1">
    <source>
        <dbReference type="ARBA" id="ARBA00022475"/>
    </source>
</evidence>
<feature type="transmembrane region" description="Helical" evidence="10">
    <location>
        <begin position="6"/>
        <end position="28"/>
    </location>
</feature>
<dbReference type="InterPro" id="IPR003811">
    <property type="entry name" value="G3P_acylTferase_PlsY"/>
</dbReference>
<feature type="transmembrane region" description="Helical" evidence="10">
    <location>
        <begin position="110"/>
        <end position="132"/>
    </location>
</feature>
<evidence type="ECO:0000256" key="6">
    <source>
        <dbReference type="ARBA" id="ARBA00023098"/>
    </source>
</evidence>
<comment type="subcellular location">
    <subcellularLocation>
        <location evidence="10">Cell membrane</location>
        <topology evidence="10">Multi-pass membrane protein</topology>
    </subcellularLocation>
</comment>
<comment type="function">
    <text evidence="10">Catalyzes the transfer of an acyl group from acyl-phosphate (acyl-PO(4)) to glycerol-3-phosphate (G3P) to form lysophosphatidic acid (LPA). This enzyme utilizes acyl-phosphate as fatty acyl donor, but not acyl-CoA or acyl-ACP.</text>
</comment>
<dbReference type="EC" id="2.3.1.275" evidence="10"/>
<dbReference type="GO" id="GO:0005886">
    <property type="term" value="C:plasma membrane"/>
    <property type="evidence" value="ECO:0007669"/>
    <property type="project" value="UniProtKB-SubCell"/>
</dbReference>
<evidence type="ECO:0000313" key="11">
    <source>
        <dbReference type="EMBL" id="VEN75143.1"/>
    </source>
</evidence>
<dbReference type="EMBL" id="CAACVI010000049">
    <property type="protein sequence ID" value="VEN75143.1"/>
    <property type="molecule type" value="Genomic_DNA"/>
</dbReference>
<dbReference type="SMART" id="SM01207">
    <property type="entry name" value="G3P_acyltransf"/>
    <property type="match status" value="1"/>
</dbReference>
<keyword evidence="6 10" id="KW-0443">Lipid metabolism</keyword>
<dbReference type="PANTHER" id="PTHR30309">
    <property type="entry name" value="INNER MEMBRANE PROTEIN YGIH"/>
    <property type="match status" value="1"/>
</dbReference>
<dbReference type="HAMAP" id="MF_01043">
    <property type="entry name" value="PlsY"/>
    <property type="match status" value="1"/>
</dbReference>
<evidence type="ECO:0000256" key="2">
    <source>
        <dbReference type="ARBA" id="ARBA00022516"/>
    </source>
</evidence>
<keyword evidence="3 10" id="KW-0808">Transferase</keyword>
<sequence>MTLLIAFCAGAYVAGSVNVSIVLFQLLGKPDPRSRFSRNAGATNVRRQAGLSWAAVVLFLDMARAAAVAWASLAFIRDPSLIPWIGLALILGNRFPCFHGFKGGKGVANYLGFVLALNPAAALLSGAAWGMAHRASKIPFVASFAMTLILTLGMMARFQWDSRAMAGTAATAVLIFFFHKPNIEELIRKRGVFK</sequence>
<keyword evidence="2 10" id="KW-0444">Lipid biosynthesis</keyword>
<gene>
    <name evidence="10 11" type="primary">plsY</name>
    <name evidence="11" type="ORF">EPICR_60131</name>
</gene>
<evidence type="ECO:0000256" key="3">
    <source>
        <dbReference type="ARBA" id="ARBA00022679"/>
    </source>
</evidence>
<keyword evidence="8 10" id="KW-0594">Phospholipid biosynthesis</keyword>
<dbReference type="GO" id="GO:0008654">
    <property type="term" value="P:phospholipid biosynthetic process"/>
    <property type="evidence" value="ECO:0007669"/>
    <property type="project" value="UniProtKB-UniRule"/>
</dbReference>
<comment type="similarity">
    <text evidence="10">Belongs to the PlsY family.</text>
</comment>
<organism evidence="11">
    <name type="scientific">uncultured Desulfobacteraceae bacterium</name>
    <dbReference type="NCBI Taxonomy" id="218296"/>
    <lineage>
        <taxon>Bacteria</taxon>
        <taxon>Pseudomonadati</taxon>
        <taxon>Thermodesulfobacteriota</taxon>
        <taxon>Desulfobacteria</taxon>
        <taxon>Desulfobacterales</taxon>
        <taxon>Desulfobacteraceae</taxon>
        <taxon>environmental samples</taxon>
    </lineage>
</organism>
<name>A0A484HP98_9BACT</name>
<feature type="transmembrane region" description="Helical" evidence="10">
    <location>
        <begin position="138"/>
        <end position="156"/>
    </location>
</feature>
<evidence type="ECO:0000256" key="10">
    <source>
        <dbReference type="HAMAP-Rule" id="MF_01043"/>
    </source>
</evidence>
<keyword evidence="4 10" id="KW-0812">Transmembrane</keyword>
<keyword evidence="5 10" id="KW-1133">Transmembrane helix</keyword>
<evidence type="ECO:0000256" key="9">
    <source>
        <dbReference type="ARBA" id="ARBA00023264"/>
    </source>
</evidence>
<proteinExistence type="inferred from homology"/>
<accession>A0A484HP98</accession>
<keyword evidence="1 10" id="KW-1003">Cell membrane</keyword>
<evidence type="ECO:0000256" key="4">
    <source>
        <dbReference type="ARBA" id="ARBA00022692"/>
    </source>
</evidence>
<reference evidence="11" key="1">
    <citation type="submission" date="2019-01" db="EMBL/GenBank/DDBJ databases">
        <authorList>
            <consortium name="Genoscope - CEA"/>
            <person name="William W."/>
        </authorList>
    </citation>
    <scope>NUCLEOTIDE SEQUENCE</scope>
    <source>
        <strain evidence="11">CR-1</strain>
    </source>
</reference>
<keyword evidence="7 10" id="KW-0472">Membrane</keyword>